<dbReference type="EMBL" id="CP003256">
    <property type="protein sequence ID" value="AGA60060.1"/>
    <property type="molecule type" value="Genomic_DNA"/>
</dbReference>
<evidence type="ECO:0008006" key="3">
    <source>
        <dbReference type="Google" id="ProtNLM"/>
    </source>
</evidence>
<keyword evidence="2" id="KW-1185">Reference proteome</keyword>
<name>L0EL94_THECK</name>
<dbReference type="AlphaFoldDB" id="L0EL94"/>
<evidence type="ECO:0000313" key="1">
    <source>
        <dbReference type="EMBL" id="AGA60060.1"/>
    </source>
</evidence>
<reference evidence="2" key="1">
    <citation type="submission" date="2012-01" db="EMBL/GenBank/DDBJ databases">
        <title>Complete sequence of plasmid of Thermobacillus composti KWC4.</title>
        <authorList>
            <person name="Lucas S."/>
            <person name="Han J."/>
            <person name="Lapidus A."/>
            <person name="Cheng J.-F."/>
            <person name="Goodwin L."/>
            <person name="Pitluck S."/>
            <person name="Peters L."/>
            <person name="Ovchinnikova G."/>
            <person name="Teshima H."/>
            <person name="Detter J.C."/>
            <person name="Han C."/>
            <person name="Tapia R."/>
            <person name="Land M."/>
            <person name="Hauser L."/>
            <person name="Kyrpides N."/>
            <person name="Ivanova N."/>
            <person name="Pagani I."/>
            <person name="Anderson I."/>
            <person name="Woyke T."/>
        </authorList>
    </citation>
    <scope>NUCLEOTIDE SEQUENCE [LARGE SCALE GENOMIC DNA]</scope>
    <source>
        <strain evidence="2">DSM 18247 / JCM 13945 / KWC4</strain>
        <plasmid evidence="2">Plasmid pTHECO01</plasmid>
    </source>
</reference>
<dbReference type="Proteomes" id="UP000010795">
    <property type="component" value="Plasmid pTHECO01"/>
</dbReference>
<proteinExistence type="predicted"/>
<geneLocation type="plasmid" evidence="1 2">
    <name>pTHECO01</name>
</geneLocation>
<keyword evidence="1" id="KW-0614">Plasmid</keyword>
<gene>
    <name evidence="1" type="ordered locus">Theco_4059</name>
</gene>
<protein>
    <recommendedName>
        <fullName evidence="3">Transposase</fullName>
    </recommendedName>
</protein>
<accession>L0EL94</accession>
<dbReference type="KEGG" id="tco:Theco_4059"/>
<organism evidence="1 2">
    <name type="scientific">Thermobacillus composti (strain DSM 18247 / JCM 13945 / KWC4)</name>
    <dbReference type="NCBI Taxonomy" id="717605"/>
    <lineage>
        <taxon>Bacteria</taxon>
        <taxon>Bacillati</taxon>
        <taxon>Bacillota</taxon>
        <taxon>Bacilli</taxon>
        <taxon>Bacillales</taxon>
        <taxon>Paenibacillaceae</taxon>
        <taxon>Thermobacillus</taxon>
    </lineage>
</organism>
<sequence>MEEKKPKGRYEQVLWLTTYIGLQGLEYATDRRVRQLFERYYKEHQDKQDSRKPNTCLLCGQEVKVQLICGCGTNEAITN</sequence>
<evidence type="ECO:0000313" key="2">
    <source>
        <dbReference type="Proteomes" id="UP000010795"/>
    </source>
</evidence>
<dbReference type="HOGENOM" id="CLU_2604887_0_0_9"/>